<evidence type="ECO:0000313" key="1">
    <source>
        <dbReference type="EMBL" id="TFB88628.1"/>
    </source>
</evidence>
<protein>
    <submittedName>
        <fullName evidence="1">Uncharacterized protein</fullName>
    </submittedName>
</protein>
<proteinExistence type="predicted"/>
<keyword evidence="2" id="KW-1185">Reference proteome</keyword>
<dbReference type="AlphaFoldDB" id="A0A5F0D415"/>
<comment type="caution">
    <text evidence="1">The sequence shown here is derived from an EMBL/GenBank/DDBJ whole genome shotgun (WGS) entry which is preliminary data.</text>
</comment>
<accession>A0A5F0D415</accession>
<name>A0A5F0D415_9MICO</name>
<dbReference type="OrthoDB" id="3275941at2"/>
<dbReference type="Proteomes" id="UP000297654">
    <property type="component" value="Unassembled WGS sequence"/>
</dbReference>
<evidence type="ECO:0000313" key="2">
    <source>
        <dbReference type="Proteomes" id="UP000297654"/>
    </source>
</evidence>
<dbReference type="EMBL" id="SOFF01000031">
    <property type="protein sequence ID" value="TFB88628.1"/>
    <property type="molecule type" value="Genomic_DNA"/>
</dbReference>
<gene>
    <name evidence="1" type="ORF">E3O10_12680</name>
</gene>
<dbReference type="RefSeq" id="WP_134450409.1">
    <property type="nucleotide sequence ID" value="NZ_FOCN01000001.1"/>
</dbReference>
<organism evidence="1 2">
    <name type="scientific">Cryobacterium luteum</name>
    <dbReference type="NCBI Taxonomy" id="1424661"/>
    <lineage>
        <taxon>Bacteria</taxon>
        <taxon>Bacillati</taxon>
        <taxon>Actinomycetota</taxon>
        <taxon>Actinomycetes</taxon>
        <taxon>Micrococcales</taxon>
        <taxon>Microbacteriaceae</taxon>
        <taxon>Cryobacterium</taxon>
    </lineage>
</organism>
<reference evidence="1 2" key="1">
    <citation type="submission" date="2019-03" db="EMBL/GenBank/DDBJ databases">
        <title>Genomics of glacier-inhabiting Cryobacterium strains.</title>
        <authorList>
            <person name="Liu Q."/>
            <person name="Xin Y.-H."/>
        </authorList>
    </citation>
    <scope>NUCLEOTIDE SEQUENCE [LARGE SCALE GENOMIC DNA]</scope>
    <source>
        <strain evidence="1 2">Hh15</strain>
    </source>
</reference>
<sequence length="109" mass="12061">MNRTVTWGDALVVAAFHSPGGLKSAVTAIAREVGPHIGNRNTFAKLLRVTSPTDLSEKDRWRAWLLLAAFGEDPRDWGILDQVVPTSIDRPALLERLTVRPKGFEPPTF</sequence>